<gene>
    <name evidence="1" type="ORF">D6D19_10530</name>
</gene>
<organism evidence="1 2">
    <name type="scientific">Aureobasidium pullulans</name>
    <name type="common">Black yeast</name>
    <name type="synonym">Pullularia pullulans</name>
    <dbReference type="NCBI Taxonomy" id="5580"/>
    <lineage>
        <taxon>Eukaryota</taxon>
        <taxon>Fungi</taxon>
        <taxon>Dikarya</taxon>
        <taxon>Ascomycota</taxon>
        <taxon>Pezizomycotina</taxon>
        <taxon>Dothideomycetes</taxon>
        <taxon>Dothideomycetidae</taxon>
        <taxon>Dothideales</taxon>
        <taxon>Saccotheciaceae</taxon>
        <taxon>Aureobasidium</taxon>
    </lineage>
</organism>
<reference evidence="1 2" key="1">
    <citation type="submission" date="2018-10" db="EMBL/GenBank/DDBJ databases">
        <title>Fifty Aureobasidium pullulans genomes reveal a recombining polyextremotolerant generalist.</title>
        <authorList>
            <person name="Gostincar C."/>
            <person name="Turk M."/>
            <person name="Zajc J."/>
            <person name="Gunde-Cimerman N."/>
        </authorList>
    </citation>
    <scope>NUCLEOTIDE SEQUENCE [LARGE SCALE GENOMIC DNA]</scope>
    <source>
        <strain evidence="1 2">EXF-10659</strain>
    </source>
</reference>
<evidence type="ECO:0000313" key="2">
    <source>
        <dbReference type="Proteomes" id="UP000308802"/>
    </source>
</evidence>
<comment type="caution">
    <text evidence="1">The sequence shown here is derived from an EMBL/GenBank/DDBJ whole genome shotgun (WGS) entry which is preliminary data.</text>
</comment>
<evidence type="ECO:0000313" key="1">
    <source>
        <dbReference type="EMBL" id="THW57412.1"/>
    </source>
</evidence>
<accession>A0A4S8YRF5</accession>
<dbReference type="AlphaFoldDB" id="A0A4S8YRF5"/>
<sequence length="562" mass="63461">MDGLISPLPDLSKIRSPPNWPVTDFQRRVTLFAHNATSSFDLHNSRHFTLLCSFNAHPRRNNKLDNINNPRSALIIRTIIAQRRVFSSPIYRIPSSPKFSLSNVLDNIVNLLLNQRFCFCEIEHIIARICEYVAVHGHAKPISHLRLTCKAFYAPATKELAQKFLSEPRVMLTRYSLKTLVKICQHPLFGPHVRGVTFDPRRLNIAIFDQANSILERGSKYGVSNKAMTQARKEMSLYLKGFEQEQRLQQTGEASKLVTKAFTLLRQYGNAVKMTLSRKPIDHDGFDPIGYHKAVKRFPHHDHGGWDYVMEVMKGIPSTFLIMLEAAGTSESDISSLEISAWDFNYCDTYPDISKIHIQFEALTALTDIDLSLGQGALCCGLGKILEATLPFANSLQKVSFTSNEDAEVQPSLEVLESAARVLGSVNSDELTHLELYSVSLRKADLLKVLGQHKKTLKQLILGDTPLVGSWVQLLSWIRDNLSLDKLVINFVSEFDEQEVSQDGYTEPTPWFRGGFDIRCATAMRPALDKFLAQKRKELAGDEDHGLGEYDLKYGEQPKIVE</sequence>
<proteinExistence type="predicted"/>
<protein>
    <submittedName>
        <fullName evidence="1">Uncharacterized protein</fullName>
    </submittedName>
</protein>
<name>A0A4S8YRF5_AURPU</name>
<dbReference type="Proteomes" id="UP000308802">
    <property type="component" value="Unassembled WGS sequence"/>
</dbReference>
<dbReference type="EMBL" id="QZAO01000834">
    <property type="protein sequence ID" value="THW57412.1"/>
    <property type="molecule type" value="Genomic_DNA"/>
</dbReference>